<evidence type="ECO:0000313" key="6">
    <source>
        <dbReference type="EMBL" id="CAL1544655.1"/>
    </source>
</evidence>
<keyword evidence="2 3" id="KW-1015">Disulfide bond</keyword>
<sequence length="235" mass="26208">MKSSVLSKTMSTMKLHLDALFIILISLDRFSLSGSQPPCVTPRLKSQGELCKASYECASSLCSNTVCTCPGSTYFESCTQSCVNNCNSTVKAVTAGHIVRLRQTNTYQHSQFCTWTIDAPAGTFIFFRITYLDLTNSDNCSTDSLVVYDDQELRLRDCQSIEIDAKVIASGSRKLNITYKKSSPSYGLIASYYLYTHNSVTRDRFGYIASPRYPQKYPPNYVVSWTIDGGEEVVT</sequence>
<dbReference type="EMBL" id="CAXITT010000636">
    <property type="protein sequence ID" value="CAL1544655.1"/>
    <property type="molecule type" value="Genomic_DNA"/>
</dbReference>
<evidence type="ECO:0000313" key="7">
    <source>
        <dbReference type="Proteomes" id="UP001497497"/>
    </source>
</evidence>
<dbReference type="InterPro" id="IPR000859">
    <property type="entry name" value="CUB_dom"/>
</dbReference>
<proteinExistence type="predicted"/>
<keyword evidence="1" id="KW-0677">Repeat</keyword>
<evidence type="ECO:0000256" key="2">
    <source>
        <dbReference type="ARBA" id="ARBA00023157"/>
    </source>
</evidence>
<evidence type="ECO:0000256" key="3">
    <source>
        <dbReference type="PROSITE-ProRule" id="PRU00059"/>
    </source>
</evidence>
<evidence type="ECO:0000256" key="1">
    <source>
        <dbReference type="ARBA" id="ARBA00022737"/>
    </source>
</evidence>
<evidence type="ECO:0000259" key="5">
    <source>
        <dbReference type="PROSITE" id="PS01180"/>
    </source>
</evidence>
<feature type="non-terminal residue" evidence="6">
    <location>
        <position position="235"/>
    </location>
</feature>
<feature type="signal peptide" evidence="4">
    <location>
        <begin position="1"/>
        <end position="35"/>
    </location>
</feature>
<dbReference type="InterPro" id="IPR035914">
    <property type="entry name" value="Sperma_CUB_dom_sf"/>
</dbReference>
<comment type="caution">
    <text evidence="6">The sequence shown here is derived from an EMBL/GenBank/DDBJ whole genome shotgun (WGS) entry which is preliminary data.</text>
</comment>
<keyword evidence="4" id="KW-0732">Signal</keyword>
<feature type="chain" id="PRO_5043774503" description="CUB domain-containing protein" evidence="4">
    <location>
        <begin position="36"/>
        <end position="235"/>
    </location>
</feature>
<dbReference type="AlphaFoldDB" id="A0AAV2IG87"/>
<dbReference type="PROSITE" id="PS01180">
    <property type="entry name" value="CUB"/>
    <property type="match status" value="1"/>
</dbReference>
<dbReference type="SUPFAM" id="SSF49854">
    <property type="entry name" value="Spermadhesin, CUB domain"/>
    <property type="match status" value="2"/>
</dbReference>
<comment type="caution">
    <text evidence="3">Lacks conserved residue(s) required for the propagation of feature annotation.</text>
</comment>
<feature type="disulfide bond" evidence="3">
    <location>
        <begin position="86"/>
        <end position="113"/>
    </location>
</feature>
<dbReference type="PANTHER" id="PTHR24251">
    <property type="entry name" value="OVOCHYMASE-RELATED"/>
    <property type="match status" value="1"/>
</dbReference>
<gene>
    <name evidence="6" type="ORF">GSLYS_00018159001</name>
</gene>
<dbReference type="Gene3D" id="2.60.120.290">
    <property type="entry name" value="Spermadhesin, CUB domain"/>
    <property type="match status" value="1"/>
</dbReference>
<organism evidence="6 7">
    <name type="scientific">Lymnaea stagnalis</name>
    <name type="common">Great pond snail</name>
    <name type="synonym">Helix stagnalis</name>
    <dbReference type="NCBI Taxonomy" id="6523"/>
    <lineage>
        <taxon>Eukaryota</taxon>
        <taxon>Metazoa</taxon>
        <taxon>Spiralia</taxon>
        <taxon>Lophotrochozoa</taxon>
        <taxon>Mollusca</taxon>
        <taxon>Gastropoda</taxon>
        <taxon>Heterobranchia</taxon>
        <taxon>Euthyneura</taxon>
        <taxon>Panpulmonata</taxon>
        <taxon>Hygrophila</taxon>
        <taxon>Lymnaeoidea</taxon>
        <taxon>Lymnaeidae</taxon>
        <taxon>Lymnaea</taxon>
    </lineage>
</organism>
<accession>A0AAV2IG87</accession>
<dbReference type="Proteomes" id="UP001497497">
    <property type="component" value="Unassembled WGS sequence"/>
</dbReference>
<dbReference type="CDD" id="cd00041">
    <property type="entry name" value="CUB"/>
    <property type="match status" value="1"/>
</dbReference>
<evidence type="ECO:0000256" key="4">
    <source>
        <dbReference type="SAM" id="SignalP"/>
    </source>
</evidence>
<name>A0AAV2IG87_LYMST</name>
<protein>
    <recommendedName>
        <fullName evidence="5">CUB domain-containing protein</fullName>
    </recommendedName>
</protein>
<dbReference type="Pfam" id="PF00431">
    <property type="entry name" value="CUB"/>
    <property type="match status" value="1"/>
</dbReference>
<keyword evidence="7" id="KW-1185">Reference proteome</keyword>
<feature type="domain" description="CUB" evidence="5">
    <location>
        <begin position="86"/>
        <end position="195"/>
    </location>
</feature>
<reference evidence="6 7" key="1">
    <citation type="submission" date="2024-04" db="EMBL/GenBank/DDBJ databases">
        <authorList>
            <consortium name="Genoscope - CEA"/>
            <person name="William W."/>
        </authorList>
    </citation>
    <scope>NUCLEOTIDE SEQUENCE [LARGE SCALE GENOMIC DNA]</scope>
</reference>